<dbReference type="InterPro" id="IPR013517">
    <property type="entry name" value="FG-GAP"/>
</dbReference>
<protein>
    <recommendedName>
        <fullName evidence="7">Esterase</fullName>
    </recommendedName>
</protein>
<dbReference type="RefSeq" id="WP_058858335.1">
    <property type="nucleotide sequence ID" value="NZ_BJZR01000028.1"/>
</dbReference>
<evidence type="ECO:0008006" key="7">
    <source>
        <dbReference type="Google" id="ProtNLM"/>
    </source>
</evidence>
<keyword evidence="1 2" id="KW-0732">Signal</keyword>
<dbReference type="SUPFAM" id="SSF69318">
    <property type="entry name" value="Integrin alpha N-terminal domain"/>
    <property type="match status" value="2"/>
</dbReference>
<sequence length="404" mass="41560">MTAGAAAAALAVTGAAGAGPAGATPAHAAGQPSFGWAQGWRVGEHLRELADVNGDGRADVVGFGDPGTFTALGRADGTFAAPEPAVPHFGSAQGWAGAERTTGDVDGDGRDDLVGFGARGVQVAYAQADGTFTAPERTVDDFGSAQGWTPARHVREVADVDGDGVEDVVGFGTGGTWVALGRTDRSFGPARRVLQDFGWAQGWRPGQHPRLVADVDGDGTADLVGFGAAGTWMAWGRADGTFTDPVLEVRDFGTDQGWRADEHVRTVGDVSGDGRADVVGFGHRGVQVARSTGDLPLPATFHPSGLETRDLATVQGWRTDRHPRVLADVTGDGADDVVGFGDAATLVIPGNTVPLRAAEQLTPAFGRNDGWTPARHLRLLGDVDGDGADDVVGFGRAGLSVRLS</sequence>
<dbReference type="InterPro" id="IPR028994">
    <property type="entry name" value="Integrin_alpha_N"/>
</dbReference>
<feature type="signal peptide" evidence="2">
    <location>
        <begin position="1"/>
        <end position="23"/>
    </location>
</feature>
<dbReference type="EMBL" id="CP013254">
    <property type="protein sequence ID" value="ALU39624.1"/>
    <property type="molecule type" value="Genomic_DNA"/>
</dbReference>
<evidence type="ECO:0000313" key="3">
    <source>
        <dbReference type="EMBL" id="ALU39624.1"/>
    </source>
</evidence>
<feature type="chain" id="PRO_5044547213" description="Esterase" evidence="2">
    <location>
        <begin position="24"/>
        <end position="404"/>
    </location>
</feature>
<evidence type="ECO:0000313" key="5">
    <source>
        <dbReference type="Proteomes" id="UP000057181"/>
    </source>
</evidence>
<organism evidence="3 5">
    <name type="scientific">Kocuria flava</name>
    <dbReference type="NCBI Taxonomy" id="446860"/>
    <lineage>
        <taxon>Bacteria</taxon>
        <taxon>Bacillati</taxon>
        <taxon>Actinomycetota</taxon>
        <taxon>Actinomycetes</taxon>
        <taxon>Micrococcales</taxon>
        <taxon>Micrococcaceae</taxon>
        <taxon>Kocuria</taxon>
    </lineage>
</organism>
<dbReference type="Gene3D" id="2.130.10.130">
    <property type="entry name" value="Integrin alpha, N-terminal"/>
    <property type="match status" value="1"/>
</dbReference>
<dbReference type="Proteomes" id="UP000057181">
    <property type="component" value="Chromosome"/>
</dbReference>
<dbReference type="KEGG" id="kfv:AS188_07505"/>
<dbReference type="PANTHER" id="PTHR44103:SF1">
    <property type="entry name" value="PROPROTEIN CONVERTASE P"/>
    <property type="match status" value="1"/>
</dbReference>
<gene>
    <name evidence="3" type="ORF">AS188_07505</name>
    <name evidence="4" type="ORF">KFL01_13030</name>
</gene>
<dbReference type="PANTHER" id="PTHR44103">
    <property type="entry name" value="PROPROTEIN CONVERTASE P"/>
    <property type="match status" value="1"/>
</dbReference>
<evidence type="ECO:0000313" key="4">
    <source>
        <dbReference type="EMBL" id="GEO91997.1"/>
    </source>
</evidence>
<name>A0A0U3HFN0_9MICC</name>
<dbReference type="OrthoDB" id="3758789at2"/>
<dbReference type="AlphaFoldDB" id="A0A0U3HFN0"/>
<proteinExistence type="predicted"/>
<accession>A0A0U3HFN0</accession>
<dbReference type="EMBL" id="BJZR01000028">
    <property type="protein sequence ID" value="GEO91997.1"/>
    <property type="molecule type" value="Genomic_DNA"/>
</dbReference>
<reference evidence="4 6" key="2">
    <citation type="submission" date="2019-07" db="EMBL/GenBank/DDBJ databases">
        <title>Whole genome shotgun sequence of Kocuria flava NBRC 107626.</title>
        <authorList>
            <person name="Hosoyama A."/>
            <person name="Uohara A."/>
            <person name="Ohji S."/>
            <person name="Ichikawa N."/>
        </authorList>
    </citation>
    <scope>NUCLEOTIDE SEQUENCE [LARGE SCALE GENOMIC DNA]</scope>
    <source>
        <strain evidence="4 6">NBRC 107626</strain>
    </source>
</reference>
<evidence type="ECO:0000256" key="2">
    <source>
        <dbReference type="SAM" id="SignalP"/>
    </source>
</evidence>
<evidence type="ECO:0000256" key="1">
    <source>
        <dbReference type="ARBA" id="ARBA00022729"/>
    </source>
</evidence>
<dbReference type="Pfam" id="PF13517">
    <property type="entry name" value="FG-GAP_3"/>
    <property type="match status" value="2"/>
</dbReference>
<reference evidence="3 5" key="1">
    <citation type="submission" date="2015-11" db="EMBL/GenBank/DDBJ databases">
        <title>Complete Genome Sequence of Kocuria flava strain HO-9041.</title>
        <authorList>
            <person name="Zhou M."/>
            <person name="Dai J."/>
        </authorList>
    </citation>
    <scope>NUCLEOTIDE SEQUENCE [LARGE SCALE GENOMIC DNA]</scope>
    <source>
        <strain evidence="3 5">HO-9041</strain>
    </source>
</reference>
<evidence type="ECO:0000313" key="6">
    <source>
        <dbReference type="Proteomes" id="UP000321155"/>
    </source>
</evidence>
<keyword evidence="6" id="KW-1185">Reference proteome</keyword>
<dbReference type="Gene3D" id="2.40.128.340">
    <property type="match status" value="1"/>
</dbReference>
<dbReference type="Proteomes" id="UP000321155">
    <property type="component" value="Unassembled WGS sequence"/>
</dbReference>